<evidence type="ECO:0000313" key="6">
    <source>
        <dbReference type="Proteomes" id="UP001530400"/>
    </source>
</evidence>
<dbReference type="Pfam" id="PF12796">
    <property type="entry name" value="Ank_2"/>
    <property type="match status" value="1"/>
</dbReference>
<proteinExistence type="predicted"/>
<evidence type="ECO:0000313" key="5">
    <source>
        <dbReference type="EMBL" id="KAL3771281.1"/>
    </source>
</evidence>
<accession>A0ABD3N8C9</accession>
<dbReference type="InterPro" id="IPR036770">
    <property type="entry name" value="Ankyrin_rpt-contain_sf"/>
</dbReference>
<keyword evidence="6" id="KW-1185">Reference proteome</keyword>
<dbReference type="PANTHER" id="PTHR24203:SF45">
    <property type="entry name" value="ANKYRIN REPEAT DOMAIN 6"/>
    <property type="match status" value="1"/>
</dbReference>
<sequence>MASKNSRRSCPCQHISLSLSSATAAEYGDIESLSHRLHAKRSDAHHQQGGITNGGITPLHLAAQHDHPAAVSLLLSEGGRHIDSGLVSNDRSSYCGATPLHRASFAGSVSAMQILLQWGSEQSFSPAISTDLLAKDESFGDLRTPLHKAVAGGRPLAVQLLLMSLRQRKLLSDGLAAVDSQGLTALQLAQQFTRLETEELEREKCSLRRWDSIAGGPVDWVRCLSLLQSAAASSSMQELTSHNTEISALNPFENTLSCADGNGCEDGICRTAAWENAFRSALTTSLQSSHTFSKPTIDNDNRIKQISTTSIESNNSKEKVKQKIQQDEKDTCKQSVSLEPEHIGQFGRVCATCQKQVVAFFRYNGMLLCRECKRTRYIT</sequence>
<feature type="repeat" description="ANK" evidence="3">
    <location>
        <begin position="95"/>
        <end position="127"/>
    </location>
</feature>
<dbReference type="PANTHER" id="PTHR24203">
    <property type="entry name" value="ANKYRIN REPEAT FAMILY PROTEIN"/>
    <property type="match status" value="1"/>
</dbReference>
<reference evidence="5 6" key="1">
    <citation type="submission" date="2024-10" db="EMBL/GenBank/DDBJ databases">
        <title>Updated reference genomes for cyclostephanoid diatoms.</title>
        <authorList>
            <person name="Roberts W.R."/>
            <person name="Alverson A.J."/>
        </authorList>
    </citation>
    <scope>NUCLEOTIDE SEQUENCE [LARGE SCALE GENOMIC DNA]</scope>
    <source>
        <strain evidence="5 6">AJA010-31</strain>
    </source>
</reference>
<dbReference type="AlphaFoldDB" id="A0ABD3N8C9"/>
<dbReference type="PROSITE" id="PS50297">
    <property type="entry name" value="ANK_REP_REGION"/>
    <property type="match status" value="2"/>
</dbReference>
<evidence type="ECO:0000256" key="3">
    <source>
        <dbReference type="PROSITE-ProRule" id="PRU00023"/>
    </source>
</evidence>
<organism evidence="5 6">
    <name type="scientific">Cyclotella atomus</name>
    <dbReference type="NCBI Taxonomy" id="382360"/>
    <lineage>
        <taxon>Eukaryota</taxon>
        <taxon>Sar</taxon>
        <taxon>Stramenopiles</taxon>
        <taxon>Ochrophyta</taxon>
        <taxon>Bacillariophyta</taxon>
        <taxon>Coscinodiscophyceae</taxon>
        <taxon>Thalassiosirophycidae</taxon>
        <taxon>Stephanodiscales</taxon>
        <taxon>Stephanodiscaceae</taxon>
        <taxon>Cyclotella</taxon>
    </lineage>
</organism>
<dbReference type="Proteomes" id="UP001530400">
    <property type="component" value="Unassembled WGS sequence"/>
</dbReference>
<feature type="repeat" description="ANK" evidence="3">
    <location>
        <begin position="54"/>
        <end position="78"/>
    </location>
</feature>
<dbReference type="Gene3D" id="1.25.40.20">
    <property type="entry name" value="Ankyrin repeat-containing domain"/>
    <property type="match status" value="2"/>
</dbReference>
<comment type="caution">
    <text evidence="5">The sequence shown here is derived from an EMBL/GenBank/DDBJ whole genome shotgun (WGS) entry which is preliminary data.</text>
</comment>
<keyword evidence="1" id="KW-0677">Repeat</keyword>
<keyword evidence="2 3" id="KW-0040">ANK repeat</keyword>
<evidence type="ECO:0000256" key="4">
    <source>
        <dbReference type="SAM" id="MobiDB-lite"/>
    </source>
</evidence>
<dbReference type="InterPro" id="IPR002110">
    <property type="entry name" value="Ankyrin_rpt"/>
</dbReference>
<evidence type="ECO:0000256" key="1">
    <source>
        <dbReference type="ARBA" id="ARBA00022737"/>
    </source>
</evidence>
<gene>
    <name evidence="5" type="ORF">ACHAWO_005938</name>
</gene>
<dbReference type="SMART" id="SM00248">
    <property type="entry name" value="ANK"/>
    <property type="match status" value="3"/>
</dbReference>
<dbReference type="EMBL" id="JALLPJ020001290">
    <property type="protein sequence ID" value="KAL3771281.1"/>
    <property type="molecule type" value="Genomic_DNA"/>
</dbReference>
<dbReference type="SUPFAM" id="SSF48403">
    <property type="entry name" value="Ankyrin repeat"/>
    <property type="match status" value="1"/>
</dbReference>
<evidence type="ECO:0000256" key="2">
    <source>
        <dbReference type="ARBA" id="ARBA00023043"/>
    </source>
</evidence>
<name>A0ABD3N8C9_9STRA</name>
<dbReference type="PROSITE" id="PS50088">
    <property type="entry name" value="ANK_REPEAT"/>
    <property type="match status" value="2"/>
</dbReference>
<protein>
    <submittedName>
        <fullName evidence="5">Uncharacterized protein</fullName>
    </submittedName>
</protein>
<feature type="region of interest" description="Disordered" evidence="4">
    <location>
        <begin position="38"/>
        <end position="58"/>
    </location>
</feature>